<name>A0A077W8B8_9FUNG</name>
<evidence type="ECO:0000256" key="1">
    <source>
        <dbReference type="SAM" id="MobiDB-lite"/>
    </source>
</evidence>
<protein>
    <submittedName>
        <fullName evidence="2">Uncharacterized protein</fullName>
    </submittedName>
</protein>
<feature type="region of interest" description="Disordered" evidence="1">
    <location>
        <begin position="121"/>
        <end position="182"/>
    </location>
</feature>
<accession>A0A077W8B8</accession>
<proteinExistence type="predicted"/>
<feature type="compositionally biased region" description="Low complexity" evidence="1">
    <location>
        <begin position="133"/>
        <end position="150"/>
    </location>
</feature>
<reference evidence="2" key="1">
    <citation type="journal article" date="2014" name="Genome Announc.">
        <title>De novo whole-genome sequence and genome annotation of Lichtheimia ramosa.</title>
        <authorList>
            <person name="Linde J."/>
            <person name="Schwartze V."/>
            <person name="Binder U."/>
            <person name="Lass-Florl C."/>
            <person name="Voigt K."/>
            <person name="Horn F."/>
        </authorList>
    </citation>
    <scope>NUCLEOTIDE SEQUENCE</scope>
    <source>
        <strain evidence="2">JMRC FSU:6197</strain>
    </source>
</reference>
<evidence type="ECO:0000313" key="2">
    <source>
        <dbReference type="EMBL" id="CDS03035.1"/>
    </source>
</evidence>
<dbReference type="OrthoDB" id="2286676at2759"/>
<gene>
    <name evidence="2" type="ORF">LRAMOSA00437</name>
</gene>
<sequence length="182" mass="20334">MVLVQDIPVQRSRPWPIGQYKPMSTLPPRSINASSSCWPRETASSVDSRTSCFDRLMQHVNDCIQKEEEQEEDDDDLDINLPKIKCYRHTCKGILVHPTKYSTVSSESLSTESISTFASSSSSSWCTRRDSDNSTYSSSSTTSRSVRFTSEPPRIHCTPSSFSFMESSSSLSTTPSSTHSLQ</sequence>
<feature type="compositionally biased region" description="Low complexity" evidence="1">
    <location>
        <begin position="158"/>
        <end position="182"/>
    </location>
</feature>
<dbReference type="EMBL" id="LK023313">
    <property type="protein sequence ID" value="CDS03035.1"/>
    <property type="molecule type" value="Genomic_DNA"/>
</dbReference>
<dbReference type="AlphaFoldDB" id="A0A077W8B8"/>
<organism evidence="2">
    <name type="scientific">Lichtheimia ramosa</name>
    <dbReference type="NCBI Taxonomy" id="688394"/>
    <lineage>
        <taxon>Eukaryota</taxon>
        <taxon>Fungi</taxon>
        <taxon>Fungi incertae sedis</taxon>
        <taxon>Mucoromycota</taxon>
        <taxon>Mucoromycotina</taxon>
        <taxon>Mucoromycetes</taxon>
        <taxon>Mucorales</taxon>
        <taxon>Lichtheimiaceae</taxon>
        <taxon>Lichtheimia</taxon>
    </lineage>
</organism>